<dbReference type="Pfam" id="PF13424">
    <property type="entry name" value="TPR_12"/>
    <property type="match status" value="1"/>
</dbReference>
<evidence type="ECO:0000256" key="8">
    <source>
        <dbReference type="PROSITE-ProRule" id="PRU00339"/>
    </source>
</evidence>
<organism evidence="11 12">
    <name type="scientific">Pseudoduganella ginsengisoli</name>
    <dbReference type="NCBI Taxonomy" id="1462440"/>
    <lineage>
        <taxon>Bacteria</taxon>
        <taxon>Pseudomonadati</taxon>
        <taxon>Pseudomonadota</taxon>
        <taxon>Betaproteobacteria</taxon>
        <taxon>Burkholderiales</taxon>
        <taxon>Oxalobacteraceae</taxon>
        <taxon>Telluria group</taxon>
        <taxon>Pseudoduganella</taxon>
    </lineage>
</organism>
<dbReference type="RefSeq" id="WP_155439033.1">
    <property type="nucleotide sequence ID" value="NZ_WNLA01000005.1"/>
</dbReference>
<name>A0A6L6PYH0_9BURK</name>
<keyword evidence="6" id="KW-0677">Repeat</keyword>
<protein>
    <recommendedName>
        <fullName evidence="3">protein O-GlcNAc transferase</fullName>
        <ecNumber evidence="3">2.4.1.255</ecNumber>
    </recommendedName>
</protein>
<gene>
    <name evidence="11" type="ORF">GM668_11220</name>
</gene>
<dbReference type="Pfam" id="PF00535">
    <property type="entry name" value="Glycos_transf_2"/>
    <property type="match status" value="1"/>
</dbReference>
<evidence type="ECO:0000256" key="3">
    <source>
        <dbReference type="ARBA" id="ARBA00011970"/>
    </source>
</evidence>
<feature type="repeat" description="TPR" evidence="8">
    <location>
        <begin position="110"/>
        <end position="143"/>
    </location>
</feature>
<feature type="domain" description="O-GlcNAc transferase C-terminal" evidence="10">
    <location>
        <begin position="260"/>
        <end position="417"/>
    </location>
</feature>
<evidence type="ECO:0000256" key="6">
    <source>
        <dbReference type="ARBA" id="ARBA00022737"/>
    </source>
</evidence>
<keyword evidence="7 8" id="KW-0802">TPR repeat</keyword>
<dbReference type="Gene3D" id="3.40.50.11380">
    <property type="match status" value="1"/>
</dbReference>
<dbReference type="EC" id="2.4.1.255" evidence="3"/>
<feature type="repeat" description="TPR" evidence="8">
    <location>
        <begin position="152"/>
        <end position="185"/>
    </location>
</feature>
<dbReference type="InterPro" id="IPR029044">
    <property type="entry name" value="Nucleotide-diphossugar_trans"/>
</dbReference>
<proteinExistence type="inferred from homology"/>
<evidence type="ECO:0000256" key="7">
    <source>
        <dbReference type="ARBA" id="ARBA00022803"/>
    </source>
</evidence>
<feature type="domain" description="O-GlcNAc transferase C-terminal" evidence="10">
    <location>
        <begin position="423"/>
        <end position="609"/>
    </location>
</feature>
<dbReference type="GO" id="GO:0097363">
    <property type="term" value="F:protein O-acetylglucosaminyltransferase activity"/>
    <property type="evidence" value="ECO:0007669"/>
    <property type="project" value="UniProtKB-EC"/>
</dbReference>
<keyword evidence="4" id="KW-0328">Glycosyltransferase</keyword>
<dbReference type="InterPro" id="IPR011990">
    <property type="entry name" value="TPR-like_helical_dom_sf"/>
</dbReference>
<dbReference type="EMBL" id="WNLA01000005">
    <property type="protein sequence ID" value="MTW02653.1"/>
    <property type="molecule type" value="Genomic_DNA"/>
</dbReference>
<comment type="similarity">
    <text evidence="2">Belongs to the glycosyltransferase 41 family. O-GlcNAc transferase subfamily.</text>
</comment>
<evidence type="ECO:0000259" key="9">
    <source>
        <dbReference type="Pfam" id="PF00535"/>
    </source>
</evidence>
<dbReference type="Pfam" id="PF13844">
    <property type="entry name" value="Glyco_transf_41"/>
    <property type="match status" value="2"/>
</dbReference>
<feature type="domain" description="Glycosyltransferase 2-like" evidence="9">
    <location>
        <begin position="633"/>
        <end position="772"/>
    </location>
</feature>
<evidence type="ECO:0000313" key="11">
    <source>
        <dbReference type="EMBL" id="MTW02653.1"/>
    </source>
</evidence>
<evidence type="ECO:0000256" key="2">
    <source>
        <dbReference type="ARBA" id="ARBA00005386"/>
    </source>
</evidence>
<dbReference type="PANTHER" id="PTHR44998">
    <property type="match status" value="1"/>
</dbReference>
<dbReference type="PANTHER" id="PTHR44998:SF1">
    <property type="entry name" value="UDP-N-ACETYLGLUCOSAMINE--PEPTIDE N-ACETYLGLUCOSAMINYLTRANSFERASE 110 KDA SUBUNIT"/>
    <property type="match status" value="1"/>
</dbReference>
<dbReference type="SMART" id="SM00028">
    <property type="entry name" value="TPR"/>
    <property type="match status" value="3"/>
</dbReference>
<dbReference type="InterPro" id="IPR029489">
    <property type="entry name" value="OGT/SEC/SPY_C"/>
</dbReference>
<dbReference type="OrthoDB" id="101857at2"/>
<evidence type="ECO:0000256" key="1">
    <source>
        <dbReference type="ARBA" id="ARBA00004922"/>
    </source>
</evidence>
<keyword evidence="12" id="KW-1185">Reference proteome</keyword>
<comment type="caution">
    <text evidence="11">The sequence shown here is derived from an EMBL/GenBank/DDBJ whole genome shotgun (WGS) entry which is preliminary data.</text>
</comment>
<dbReference type="SUPFAM" id="SSF48452">
    <property type="entry name" value="TPR-like"/>
    <property type="match status" value="1"/>
</dbReference>
<reference evidence="11 12" key="1">
    <citation type="submission" date="2019-11" db="EMBL/GenBank/DDBJ databases">
        <title>Type strains purchased from KCTC, JCM and DSMZ.</title>
        <authorList>
            <person name="Lu H."/>
        </authorList>
    </citation>
    <scope>NUCLEOTIDE SEQUENCE [LARGE SCALE GENOMIC DNA]</scope>
    <source>
        <strain evidence="11 12">KCTC 42409</strain>
    </source>
</reference>
<dbReference type="Gene3D" id="3.40.50.2000">
    <property type="entry name" value="Glycogen Phosphorylase B"/>
    <property type="match status" value="1"/>
</dbReference>
<evidence type="ECO:0000256" key="5">
    <source>
        <dbReference type="ARBA" id="ARBA00022679"/>
    </source>
</evidence>
<evidence type="ECO:0000256" key="4">
    <source>
        <dbReference type="ARBA" id="ARBA00022676"/>
    </source>
</evidence>
<keyword evidence="5 11" id="KW-0808">Transferase</keyword>
<dbReference type="Proteomes" id="UP000484015">
    <property type="component" value="Unassembled WGS sequence"/>
</dbReference>
<dbReference type="AlphaFoldDB" id="A0A6L6PYH0"/>
<dbReference type="Gene3D" id="1.25.40.10">
    <property type="entry name" value="Tetratricopeptide repeat domain"/>
    <property type="match status" value="1"/>
</dbReference>
<sequence length="936" mass="104856">MSKPTAAQQQQQELLAAFAANDIERIDAAALTLASGGILGIVELFDVAQRLSAAQQNDKAQGLYRMWLDNTKSPLAYAAHFNLAVLQAEKDPAAAEASYRAALEHNPQFVEGLLNLGTLLERMKRPEESLELWRRAVDLSPPNTPPTRALRVQALNNLGRLQEILKRMPEAEAALAESLRLEPDQRHVITHWVHLRQKQCNWPVFDTRIGISERKLLDGTSALAMLSASPEPIEQVGASQRYVEEKVLKGVAPMATAGYKHERLRIGYLSSDFCSHAVSILTAELYGLHDRSKFEVFGFCWSHEDGSPLRARVIAGMDHHIRIGALSDLEAAQLIRACEIDILVDLHGLTLNARHNILSHRPAPVQITWLGLPGPTALPEIDYVISDPFVMPPELEPFFTEKPLHMPHTFQINDRQRQIGVKPTRASCGLPEDAYVFCAFNNTFKITPEVFDSWMRIMRDVPHSVLWLVADGDIVRSNLQREAKQRGVDPDRLLFAKRVAPADYLARFQVADLFLDTNPFGGGTTASDALWAGLPVLTCAGKTFSSRMAGSLLRAVGLPELVTFTMADYEALAIKLGNDRAYTAELHKKLDDNRLTTPLFDSERFVRDLEERYLQIAATPDRTTTPSGLPLVSILIPTHNRPDYAELALKSALAQTYPNTEIIISDNSDDELTRARFAPYVAKHPQIRYYRVPGYGPAENGMNCFKHSRGDYINYLMDDDLYHPDKIMRMMSFMLTDEKIGLVTSFRQLIDANGNHMAPISGTERLFETEARISGRQFGHLLLTGGRNLIGEPTTVLVRKAALDRYFGTFCGRPYTVLSDVATWLSILKEHDAVYLPEALSYFRLHGGQDQRGNGQAIRANLDWLQLYCDALENNLYFDDRHTAEEQLSSKLTTCLWYLGTMRGEIRDGNFDLPGIQALVSQATALLLTHPNRNKQ</sequence>
<dbReference type="CDD" id="cd00761">
    <property type="entry name" value="Glyco_tranf_GTA_type"/>
    <property type="match status" value="1"/>
</dbReference>
<dbReference type="InterPro" id="IPR019734">
    <property type="entry name" value="TPR_rpt"/>
</dbReference>
<evidence type="ECO:0000259" key="10">
    <source>
        <dbReference type="Pfam" id="PF13844"/>
    </source>
</evidence>
<dbReference type="PROSITE" id="PS50005">
    <property type="entry name" value="TPR"/>
    <property type="match status" value="2"/>
</dbReference>
<dbReference type="SUPFAM" id="SSF53448">
    <property type="entry name" value="Nucleotide-diphospho-sugar transferases"/>
    <property type="match status" value="1"/>
</dbReference>
<dbReference type="Gene3D" id="3.90.550.10">
    <property type="entry name" value="Spore Coat Polysaccharide Biosynthesis Protein SpsA, Chain A"/>
    <property type="match status" value="1"/>
</dbReference>
<dbReference type="SUPFAM" id="SSF53756">
    <property type="entry name" value="UDP-Glycosyltransferase/glycogen phosphorylase"/>
    <property type="match status" value="1"/>
</dbReference>
<accession>A0A6L6PYH0</accession>
<evidence type="ECO:0000313" key="12">
    <source>
        <dbReference type="Proteomes" id="UP000484015"/>
    </source>
</evidence>
<dbReference type="InterPro" id="IPR001173">
    <property type="entry name" value="Glyco_trans_2-like"/>
</dbReference>
<comment type="pathway">
    <text evidence="1">Protein modification; protein glycosylation.</text>
</comment>